<feature type="transmembrane region" description="Helical" evidence="8">
    <location>
        <begin position="106"/>
        <end position="123"/>
    </location>
</feature>
<keyword evidence="4" id="KW-1003">Cell membrane</keyword>
<organism evidence="9 10">
    <name type="scientific">Denitrificimonas caeni</name>
    <dbReference type="NCBI Taxonomy" id="521720"/>
    <lineage>
        <taxon>Bacteria</taxon>
        <taxon>Pseudomonadati</taxon>
        <taxon>Pseudomonadota</taxon>
        <taxon>Gammaproteobacteria</taxon>
        <taxon>Pseudomonadales</taxon>
        <taxon>Pseudomonadaceae</taxon>
        <taxon>Denitrificimonas</taxon>
    </lineage>
</organism>
<proteinExistence type="inferred from homology"/>
<keyword evidence="10" id="KW-1185">Reference proteome</keyword>
<dbReference type="Proteomes" id="UP001212189">
    <property type="component" value="Chromosome"/>
</dbReference>
<dbReference type="EMBL" id="CP114976">
    <property type="protein sequence ID" value="WBE24536.1"/>
    <property type="molecule type" value="Genomic_DNA"/>
</dbReference>
<keyword evidence="7 8" id="KW-0472">Membrane</keyword>
<comment type="subcellular location">
    <subcellularLocation>
        <location evidence="1">Cell membrane</location>
        <topology evidence="1">Multi-pass membrane protein</topology>
    </subcellularLocation>
</comment>
<accession>A0AAF0AJN4</accession>
<evidence type="ECO:0000256" key="7">
    <source>
        <dbReference type="ARBA" id="ARBA00023136"/>
    </source>
</evidence>
<protein>
    <submittedName>
        <fullName evidence="9">EamA family transporter RarD</fullName>
    </submittedName>
</protein>
<feature type="transmembrane region" description="Helical" evidence="8">
    <location>
        <begin position="181"/>
        <end position="200"/>
    </location>
</feature>
<dbReference type="SUPFAM" id="SSF103481">
    <property type="entry name" value="Multidrug resistance efflux transporter EmrE"/>
    <property type="match status" value="1"/>
</dbReference>
<dbReference type="GO" id="GO:0005886">
    <property type="term" value="C:plasma membrane"/>
    <property type="evidence" value="ECO:0007669"/>
    <property type="project" value="UniProtKB-SubCell"/>
</dbReference>
<feature type="transmembrane region" description="Helical" evidence="8">
    <location>
        <begin position="73"/>
        <end position="94"/>
    </location>
</feature>
<feature type="transmembrane region" description="Helical" evidence="8">
    <location>
        <begin position="7"/>
        <end position="29"/>
    </location>
</feature>
<evidence type="ECO:0000313" key="10">
    <source>
        <dbReference type="Proteomes" id="UP001212189"/>
    </source>
</evidence>
<evidence type="ECO:0000256" key="8">
    <source>
        <dbReference type="SAM" id="Phobius"/>
    </source>
</evidence>
<gene>
    <name evidence="9" type="primary">rarD</name>
    <name evidence="9" type="ORF">O6P33_09155</name>
</gene>
<evidence type="ECO:0000256" key="5">
    <source>
        <dbReference type="ARBA" id="ARBA00022692"/>
    </source>
</evidence>
<evidence type="ECO:0000256" key="3">
    <source>
        <dbReference type="ARBA" id="ARBA00022448"/>
    </source>
</evidence>
<sequence>MHLSGRGVAMSVFASLIFAVIPGYALYLGPLDGVQVFAQRILWSLPAVFVLLIVAGRISMLKEALLRLVREPILILALLLTAALLGVQWLIFVWAPINEQMLDLTMGYFLMPLSLVLVGRVFYSEYLRRLQRIAVCFAAVGIIHELWVVGGLSWVTFLCAVGYPPYFMLRRWMGFDSFSGLFLEMLLLAPVAIYLIVNYAPADAFSIAPQLWYLLPGLGLISAMAFAAMLGASHLLPLGLLGILSYIEPVLLFFVSVFWVGEIIESGEWLTYIPIWIAVVLVVFDSARVLLKQSRRLN</sequence>
<feature type="transmembrane region" description="Helical" evidence="8">
    <location>
        <begin position="238"/>
        <end position="260"/>
    </location>
</feature>
<evidence type="ECO:0000256" key="2">
    <source>
        <dbReference type="ARBA" id="ARBA00007362"/>
    </source>
</evidence>
<evidence type="ECO:0000256" key="6">
    <source>
        <dbReference type="ARBA" id="ARBA00022989"/>
    </source>
</evidence>
<feature type="transmembrane region" description="Helical" evidence="8">
    <location>
        <begin position="41"/>
        <end position="61"/>
    </location>
</feature>
<dbReference type="AlphaFoldDB" id="A0AAF0AJN4"/>
<dbReference type="RefSeq" id="WP_269817480.1">
    <property type="nucleotide sequence ID" value="NZ_CP114976.1"/>
</dbReference>
<name>A0AAF0AJN4_9GAMM</name>
<dbReference type="KEGG" id="dce:O6P33_09155"/>
<reference evidence="9 10" key="1">
    <citation type="submission" date="2022-12" db="EMBL/GenBank/DDBJ databases">
        <title>Coexistence and Characterization of a Novel Tigecycline Resistance gene tet(X) variant and blaNDM-1 in a Pseudomonas caeni Isolate of Chicken Origin.</title>
        <authorList>
            <person name="Lu X."/>
            <person name="Zhang L."/>
            <person name="Li R."/>
            <person name="Wang Z."/>
        </authorList>
    </citation>
    <scope>NUCLEOTIDE SEQUENCE [LARGE SCALE GENOMIC DNA]</scope>
    <source>
        <strain evidence="9 10">CE14</strain>
    </source>
</reference>
<evidence type="ECO:0000313" key="9">
    <source>
        <dbReference type="EMBL" id="WBE24536.1"/>
    </source>
</evidence>
<dbReference type="InterPro" id="IPR004626">
    <property type="entry name" value="RarD"/>
</dbReference>
<dbReference type="InterPro" id="IPR037185">
    <property type="entry name" value="EmrE-like"/>
</dbReference>
<evidence type="ECO:0000256" key="1">
    <source>
        <dbReference type="ARBA" id="ARBA00004651"/>
    </source>
</evidence>
<keyword evidence="5 8" id="KW-0812">Transmembrane</keyword>
<feature type="transmembrane region" description="Helical" evidence="8">
    <location>
        <begin position="212"/>
        <end position="231"/>
    </location>
</feature>
<comment type="similarity">
    <text evidence="2">Belongs to the EamA transporter family.</text>
</comment>
<feature type="transmembrane region" description="Helical" evidence="8">
    <location>
        <begin position="272"/>
        <end position="291"/>
    </location>
</feature>
<keyword evidence="3" id="KW-0813">Transport</keyword>
<dbReference type="NCBIfam" id="TIGR00688">
    <property type="entry name" value="rarD"/>
    <property type="match status" value="1"/>
</dbReference>
<evidence type="ECO:0000256" key="4">
    <source>
        <dbReference type="ARBA" id="ARBA00022475"/>
    </source>
</evidence>
<feature type="transmembrane region" description="Helical" evidence="8">
    <location>
        <begin position="130"/>
        <end position="147"/>
    </location>
</feature>
<keyword evidence="6 8" id="KW-1133">Transmembrane helix</keyword>